<feature type="domain" description="DUF4097" evidence="2">
    <location>
        <begin position="141"/>
        <end position="287"/>
    </location>
</feature>
<accession>A0AAE4CNG2</accession>
<name>A0AAE4CNG2_9ACTN</name>
<feature type="region of interest" description="Disordered" evidence="1">
    <location>
        <begin position="1"/>
        <end position="22"/>
    </location>
</feature>
<protein>
    <recommendedName>
        <fullName evidence="2">DUF4097 domain-containing protein</fullName>
    </recommendedName>
</protein>
<evidence type="ECO:0000256" key="1">
    <source>
        <dbReference type="SAM" id="MobiDB-lite"/>
    </source>
</evidence>
<evidence type="ECO:0000259" key="2">
    <source>
        <dbReference type="Pfam" id="PF13349"/>
    </source>
</evidence>
<feature type="region of interest" description="Disordered" evidence="1">
    <location>
        <begin position="76"/>
        <end position="106"/>
    </location>
</feature>
<dbReference type="Pfam" id="PF13349">
    <property type="entry name" value="DUF4097"/>
    <property type="match status" value="1"/>
</dbReference>
<dbReference type="EMBL" id="JAVDXW010000001">
    <property type="protein sequence ID" value="MDR7300628.1"/>
    <property type="molecule type" value="Genomic_DNA"/>
</dbReference>
<evidence type="ECO:0000313" key="4">
    <source>
        <dbReference type="Proteomes" id="UP001180845"/>
    </source>
</evidence>
<keyword evidence="4" id="KW-1185">Reference proteome</keyword>
<comment type="caution">
    <text evidence="3">The sequence shown here is derived from an EMBL/GenBank/DDBJ whole genome shotgun (WGS) entry which is preliminary data.</text>
</comment>
<sequence>MTGDMGSAPNDVVRTQDFDPRGPIELDVSNSIGPVNIELIETSRVHVEVRHDPASGHPDWRSGLSGLLNWVSEQIGESGIKPGTGDRDNGRGRDRSLDEPSAEAVRQTRIDMTGTRLAVHPPSTVPLRTVPLSITVQAPADSQVGVRTGAGAVSVTGTASRMRIQTGSGSVSTDRTAGHATVRTGSGQLRLGAMPSGVEARSGSGDVEIASLDAPSSVVTGSGGVWIGTVHADVLVRSGSGSTTVAEAVAGQVELITGSGGLRIGVRKGVHAEVDLTSSTGSADSELEVSTERPSGEPALRVFGRTGSGEALVTSAM</sequence>
<reference evidence="3" key="1">
    <citation type="submission" date="2023-07" db="EMBL/GenBank/DDBJ databases">
        <title>Sequencing the genomes of 1000 actinobacteria strains.</title>
        <authorList>
            <person name="Klenk H.-P."/>
        </authorList>
    </citation>
    <scope>NUCLEOTIDE SEQUENCE</scope>
    <source>
        <strain evidence="3">DSM 45977</strain>
    </source>
</reference>
<dbReference type="RefSeq" id="WP_310269714.1">
    <property type="nucleotide sequence ID" value="NZ_JAVDXW010000001.1"/>
</dbReference>
<proteinExistence type="predicted"/>
<gene>
    <name evidence="3" type="ORF">JOF55_000809</name>
</gene>
<organism evidence="3 4">
    <name type="scientific">Haloactinomyces albus</name>
    <dbReference type="NCBI Taxonomy" id="1352928"/>
    <lineage>
        <taxon>Bacteria</taxon>
        <taxon>Bacillati</taxon>
        <taxon>Actinomycetota</taxon>
        <taxon>Actinomycetes</taxon>
        <taxon>Actinopolysporales</taxon>
        <taxon>Actinopolysporaceae</taxon>
        <taxon>Haloactinomyces</taxon>
    </lineage>
</organism>
<feature type="compositionally biased region" description="Basic and acidic residues" evidence="1">
    <location>
        <begin position="84"/>
        <end position="98"/>
    </location>
</feature>
<evidence type="ECO:0000313" key="3">
    <source>
        <dbReference type="EMBL" id="MDR7300628.1"/>
    </source>
</evidence>
<dbReference type="AlphaFoldDB" id="A0AAE4CNG2"/>
<dbReference type="InterPro" id="IPR025164">
    <property type="entry name" value="Toastrack_DUF4097"/>
</dbReference>
<dbReference type="Proteomes" id="UP001180845">
    <property type="component" value="Unassembled WGS sequence"/>
</dbReference>